<dbReference type="GO" id="GO:0032259">
    <property type="term" value="P:methylation"/>
    <property type="evidence" value="ECO:0007669"/>
    <property type="project" value="UniProtKB-KW"/>
</dbReference>
<gene>
    <name evidence="3" type="ORF">GQF42_38965</name>
</gene>
<sequence>MDAGAWDERYRSAERVWSVEPNVWVVRELAGLEPGRALDLAAGEGRNALWLADRGWRVDALDFSPVAVGRIKDAAAGRAVKAAVADVTRYEPEQGAYDLVLLSYLHLPRPEAEKVLQSAARAARPGGTLLLVGHDADNLEHGTGGPQDPGVLTSVESVRAVWDQWADIVVAEVAQRPVDTAVALDTVVRAVRR</sequence>
<name>A0A6I6NJY7_9ACTN</name>
<keyword evidence="1 3" id="KW-0808">Transferase</keyword>
<dbReference type="PANTHER" id="PTHR43861:SF3">
    <property type="entry name" value="PUTATIVE (AFU_ORTHOLOGUE AFUA_2G14390)-RELATED"/>
    <property type="match status" value="1"/>
</dbReference>
<accession>A0A6I6NJY7</accession>
<dbReference type="GO" id="GO:0008168">
    <property type="term" value="F:methyltransferase activity"/>
    <property type="evidence" value="ECO:0007669"/>
    <property type="project" value="UniProtKB-KW"/>
</dbReference>
<evidence type="ECO:0000313" key="4">
    <source>
        <dbReference type="Proteomes" id="UP000436138"/>
    </source>
</evidence>
<dbReference type="PANTHER" id="PTHR43861">
    <property type="entry name" value="TRANS-ACONITATE 2-METHYLTRANSFERASE-RELATED"/>
    <property type="match status" value="1"/>
</dbReference>
<feature type="domain" description="Methyltransferase" evidence="2">
    <location>
        <begin position="38"/>
        <end position="127"/>
    </location>
</feature>
<dbReference type="Proteomes" id="UP000436138">
    <property type="component" value="Chromosome"/>
</dbReference>
<dbReference type="AlphaFoldDB" id="A0A6I6NJY7"/>
<protein>
    <submittedName>
        <fullName evidence="3">Methyltransferase domain-containing protein</fullName>
    </submittedName>
</protein>
<dbReference type="KEGG" id="sbro:GQF42_38965"/>
<reference evidence="3 4" key="1">
    <citation type="submission" date="2019-12" db="EMBL/GenBank/DDBJ databases">
        <title>Streptomyces sp. strain T44 isolated from rhizosphere soil of Broussonetia papyrifera.</title>
        <authorList>
            <person name="Mo P."/>
        </authorList>
    </citation>
    <scope>NUCLEOTIDE SEQUENCE [LARGE SCALE GENOMIC DNA]</scope>
    <source>
        <strain evidence="3 4">T44</strain>
    </source>
</reference>
<dbReference type="RefSeq" id="WP_158927873.1">
    <property type="nucleotide sequence ID" value="NZ_CP047020.1"/>
</dbReference>
<dbReference type="InterPro" id="IPR029063">
    <property type="entry name" value="SAM-dependent_MTases_sf"/>
</dbReference>
<keyword evidence="4" id="KW-1185">Reference proteome</keyword>
<dbReference type="CDD" id="cd02440">
    <property type="entry name" value="AdoMet_MTases"/>
    <property type="match status" value="1"/>
</dbReference>
<evidence type="ECO:0000259" key="2">
    <source>
        <dbReference type="Pfam" id="PF13649"/>
    </source>
</evidence>
<proteinExistence type="predicted"/>
<dbReference type="InterPro" id="IPR041698">
    <property type="entry name" value="Methyltransf_25"/>
</dbReference>
<dbReference type="EMBL" id="CP047020">
    <property type="protein sequence ID" value="QHA08456.1"/>
    <property type="molecule type" value="Genomic_DNA"/>
</dbReference>
<dbReference type="GO" id="GO:0017000">
    <property type="term" value="P:antibiotic biosynthetic process"/>
    <property type="evidence" value="ECO:0007669"/>
    <property type="project" value="UniProtKB-ARBA"/>
</dbReference>
<dbReference type="SUPFAM" id="SSF53335">
    <property type="entry name" value="S-adenosyl-L-methionine-dependent methyltransferases"/>
    <property type="match status" value="1"/>
</dbReference>
<evidence type="ECO:0000256" key="1">
    <source>
        <dbReference type="ARBA" id="ARBA00022679"/>
    </source>
</evidence>
<evidence type="ECO:0000313" key="3">
    <source>
        <dbReference type="EMBL" id="QHA08456.1"/>
    </source>
</evidence>
<dbReference type="Gene3D" id="3.40.50.150">
    <property type="entry name" value="Vaccinia Virus protein VP39"/>
    <property type="match status" value="1"/>
</dbReference>
<keyword evidence="3" id="KW-0489">Methyltransferase</keyword>
<dbReference type="Pfam" id="PF13649">
    <property type="entry name" value="Methyltransf_25"/>
    <property type="match status" value="1"/>
</dbReference>
<organism evidence="3 4">
    <name type="scientific">Streptomyces broussonetiae</name>
    <dbReference type="NCBI Taxonomy" id="2686304"/>
    <lineage>
        <taxon>Bacteria</taxon>
        <taxon>Bacillati</taxon>
        <taxon>Actinomycetota</taxon>
        <taxon>Actinomycetes</taxon>
        <taxon>Kitasatosporales</taxon>
        <taxon>Streptomycetaceae</taxon>
        <taxon>Streptomyces</taxon>
    </lineage>
</organism>